<evidence type="ECO:0000313" key="3">
    <source>
        <dbReference type="Proteomes" id="UP000290545"/>
    </source>
</evidence>
<dbReference type="RefSeq" id="WP_129002392.1">
    <property type="nucleotide sequence ID" value="NZ_SDHZ01000001.1"/>
</dbReference>
<keyword evidence="1" id="KW-0732">Signal</keyword>
<dbReference type="OrthoDB" id="958951at2"/>
<evidence type="ECO:0000256" key="1">
    <source>
        <dbReference type="SAM" id="SignalP"/>
    </source>
</evidence>
<reference evidence="2 3" key="1">
    <citation type="submission" date="2019-01" db="EMBL/GenBank/DDBJ databases">
        <title>Filimonas sp. strain TTM-71.</title>
        <authorList>
            <person name="Chen W.-M."/>
        </authorList>
    </citation>
    <scope>NUCLEOTIDE SEQUENCE [LARGE SCALE GENOMIC DNA]</scope>
    <source>
        <strain evidence="2 3">TTM-71</strain>
    </source>
</reference>
<comment type="caution">
    <text evidence="2">The sequence shown here is derived from an EMBL/GenBank/DDBJ whole genome shotgun (WGS) entry which is preliminary data.</text>
</comment>
<dbReference type="Proteomes" id="UP000290545">
    <property type="component" value="Unassembled WGS sequence"/>
</dbReference>
<dbReference type="AlphaFoldDB" id="A0A4Q1DB20"/>
<accession>A0A4Q1DB20</accession>
<sequence length="175" mass="19026">MKSLFAALCFFVTTLVSAQSDKISLHNGKTVECTVVKVNEFTIIYKYVNEDAEQTISKYAVKQIVYGKSGRVEEVTKKIIVSSKDDWENVVILEDKSAVTGLNKVGEVRGKTSMINYRTAAGGDKKAQEKLKKEAAEQGCPFVLITSDKDAGMAGSGSRGFGGVQSMKSGIAYKY</sequence>
<feature type="signal peptide" evidence="1">
    <location>
        <begin position="1"/>
        <end position="18"/>
    </location>
</feature>
<protein>
    <submittedName>
        <fullName evidence="2">Uncharacterized protein</fullName>
    </submittedName>
</protein>
<name>A0A4Q1DB20_9BACT</name>
<gene>
    <name evidence="2" type="ORF">ESB13_07520</name>
</gene>
<proteinExistence type="predicted"/>
<feature type="chain" id="PRO_5020325927" evidence="1">
    <location>
        <begin position="19"/>
        <end position="175"/>
    </location>
</feature>
<evidence type="ECO:0000313" key="2">
    <source>
        <dbReference type="EMBL" id="RXK86644.1"/>
    </source>
</evidence>
<dbReference type="EMBL" id="SDHZ01000001">
    <property type="protein sequence ID" value="RXK86644.1"/>
    <property type="molecule type" value="Genomic_DNA"/>
</dbReference>
<organism evidence="2 3">
    <name type="scientific">Filimonas effusa</name>
    <dbReference type="NCBI Taxonomy" id="2508721"/>
    <lineage>
        <taxon>Bacteria</taxon>
        <taxon>Pseudomonadati</taxon>
        <taxon>Bacteroidota</taxon>
        <taxon>Chitinophagia</taxon>
        <taxon>Chitinophagales</taxon>
        <taxon>Chitinophagaceae</taxon>
        <taxon>Filimonas</taxon>
    </lineage>
</organism>
<keyword evidence="3" id="KW-1185">Reference proteome</keyword>